<evidence type="ECO:0000256" key="5">
    <source>
        <dbReference type="ARBA" id="ARBA00022857"/>
    </source>
</evidence>
<keyword evidence="6" id="KW-0560">Oxidoreductase</keyword>
<evidence type="ECO:0000256" key="2">
    <source>
        <dbReference type="ARBA" id="ARBA00007118"/>
    </source>
</evidence>
<dbReference type="AlphaFoldDB" id="A0A4R8DRA9"/>
<dbReference type="InterPro" id="IPR029479">
    <property type="entry name" value="Nitroreductase"/>
</dbReference>
<accession>A0A4R8DRA9</accession>
<organism evidence="8 9">
    <name type="scientific">Dinghuibacter silviterrae</name>
    <dbReference type="NCBI Taxonomy" id="1539049"/>
    <lineage>
        <taxon>Bacteria</taxon>
        <taxon>Pseudomonadati</taxon>
        <taxon>Bacteroidota</taxon>
        <taxon>Chitinophagia</taxon>
        <taxon>Chitinophagales</taxon>
        <taxon>Chitinophagaceae</taxon>
        <taxon>Dinghuibacter</taxon>
    </lineage>
</organism>
<proteinExistence type="inferred from homology"/>
<comment type="similarity">
    <text evidence="2">Belongs to the nitroreductase family.</text>
</comment>
<name>A0A4R8DRA9_9BACT</name>
<dbReference type="RefSeq" id="WP_133992646.1">
    <property type="nucleotide sequence ID" value="NZ_SODV01000001.1"/>
</dbReference>
<dbReference type="InterPro" id="IPR000415">
    <property type="entry name" value="Nitroreductase-like"/>
</dbReference>
<dbReference type="Gene3D" id="3.40.109.10">
    <property type="entry name" value="NADH Oxidase"/>
    <property type="match status" value="1"/>
</dbReference>
<keyword evidence="9" id="KW-1185">Reference proteome</keyword>
<dbReference type="OrthoDB" id="9809288at2"/>
<evidence type="ECO:0000256" key="1">
    <source>
        <dbReference type="ARBA" id="ARBA00001917"/>
    </source>
</evidence>
<dbReference type="InterPro" id="IPR033878">
    <property type="entry name" value="NfsB-like"/>
</dbReference>
<keyword evidence="5" id="KW-0521">NADP</keyword>
<dbReference type="PANTHER" id="PTHR43673:SF2">
    <property type="entry name" value="NITROREDUCTASE"/>
    <property type="match status" value="1"/>
</dbReference>
<reference evidence="8 9" key="1">
    <citation type="submission" date="2019-03" db="EMBL/GenBank/DDBJ databases">
        <title>Genomic Encyclopedia of Type Strains, Phase IV (KMG-IV): sequencing the most valuable type-strain genomes for metagenomic binning, comparative biology and taxonomic classification.</title>
        <authorList>
            <person name="Goeker M."/>
        </authorList>
    </citation>
    <scope>NUCLEOTIDE SEQUENCE [LARGE SCALE GENOMIC DNA]</scope>
    <source>
        <strain evidence="8 9">DSM 100059</strain>
    </source>
</reference>
<comment type="caution">
    <text evidence="8">The sequence shown here is derived from an EMBL/GenBank/DDBJ whole genome shotgun (WGS) entry which is preliminary data.</text>
</comment>
<gene>
    <name evidence="8" type="ORF">EDB95_1751</name>
</gene>
<keyword evidence="3" id="KW-0285">Flavoprotein</keyword>
<evidence type="ECO:0000313" key="9">
    <source>
        <dbReference type="Proteomes" id="UP000294498"/>
    </source>
</evidence>
<protein>
    <submittedName>
        <fullName evidence="8">Nitroreductase</fullName>
    </submittedName>
</protein>
<evidence type="ECO:0000313" key="8">
    <source>
        <dbReference type="EMBL" id="TDX00724.1"/>
    </source>
</evidence>
<evidence type="ECO:0000259" key="7">
    <source>
        <dbReference type="Pfam" id="PF00881"/>
    </source>
</evidence>
<evidence type="ECO:0000256" key="3">
    <source>
        <dbReference type="ARBA" id="ARBA00022630"/>
    </source>
</evidence>
<dbReference type="Proteomes" id="UP000294498">
    <property type="component" value="Unassembled WGS sequence"/>
</dbReference>
<dbReference type="GO" id="GO:0016491">
    <property type="term" value="F:oxidoreductase activity"/>
    <property type="evidence" value="ECO:0007669"/>
    <property type="project" value="UniProtKB-KW"/>
</dbReference>
<sequence length="209" mass="23780">MSLIEALQWRYATKRMNGRKVEQPKLDNILEATRLSASSVGLQPYNVIVVDSPELKEKIKPIAFNQPQITEASHLLIFAAWDKVTGERFDEYIQDVADQRGVPVESLDAMKNYKEKILARPEEENHNWAARQAYLAFGTAIAAAAMERVDATPMEGFNGPALDELLGLKEKGLRSYTILTLGYRDEAQDWLVNQKKVRRPKEKFFLEIA</sequence>
<feature type="domain" description="Nitroreductase" evidence="7">
    <location>
        <begin position="8"/>
        <end position="183"/>
    </location>
</feature>
<dbReference type="PANTHER" id="PTHR43673">
    <property type="entry name" value="NAD(P)H NITROREDUCTASE YDGI-RELATED"/>
    <property type="match status" value="1"/>
</dbReference>
<dbReference type="Pfam" id="PF00881">
    <property type="entry name" value="Nitroreductase"/>
    <property type="match status" value="1"/>
</dbReference>
<dbReference type="SUPFAM" id="SSF55469">
    <property type="entry name" value="FMN-dependent nitroreductase-like"/>
    <property type="match status" value="1"/>
</dbReference>
<keyword evidence="4" id="KW-0288">FMN</keyword>
<comment type="cofactor">
    <cofactor evidence="1">
        <name>FMN</name>
        <dbReference type="ChEBI" id="CHEBI:58210"/>
    </cofactor>
</comment>
<dbReference type="EMBL" id="SODV01000001">
    <property type="protein sequence ID" value="TDX00724.1"/>
    <property type="molecule type" value="Genomic_DNA"/>
</dbReference>
<dbReference type="CDD" id="cd02149">
    <property type="entry name" value="NfsB-like"/>
    <property type="match status" value="1"/>
</dbReference>
<evidence type="ECO:0000256" key="6">
    <source>
        <dbReference type="ARBA" id="ARBA00023002"/>
    </source>
</evidence>
<evidence type="ECO:0000256" key="4">
    <source>
        <dbReference type="ARBA" id="ARBA00022643"/>
    </source>
</evidence>